<evidence type="ECO:0000259" key="2">
    <source>
        <dbReference type="Pfam" id="PF06452"/>
    </source>
</evidence>
<evidence type="ECO:0000313" key="4">
    <source>
        <dbReference type="Proteomes" id="UP000182278"/>
    </source>
</evidence>
<dbReference type="EMBL" id="MNUO01000004">
    <property type="protein sequence ID" value="OIN98771.1"/>
    <property type="molecule type" value="Genomic_DNA"/>
</dbReference>
<keyword evidence="1" id="KW-0378">Hydrolase</keyword>
<dbReference type="AlphaFoldDB" id="A0A1J4SGZ5"/>
<dbReference type="SUPFAM" id="SSF55545">
    <property type="entry name" value="beta-N-acetylhexosaminidase-like domain"/>
    <property type="match status" value="1"/>
</dbReference>
<dbReference type="STRING" id="1817893.AUJ66_00255"/>
<dbReference type="Gene3D" id="3.30.379.10">
    <property type="entry name" value="Chitobiase/beta-hexosaminidase domain 2-like"/>
    <property type="match status" value="1"/>
</dbReference>
<evidence type="ECO:0000313" key="3">
    <source>
        <dbReference type="EMBL" id="OIN98771.1"/>
    </source>
</evidence>
<dbReference type="InterPro" id="IPR029018">
    <property type="entry name" value="Hex-like_dom2"/>
</dbReference>
<dbReference type="PANTHER" id="PTHR47406">
    <property type="entry name" value="COAGULATION FACTOR 5/8 TYPE, C-TERMINAL"/>
    <property type="match status" value="1"/>
</dbReference>
<name>A0A1J4SGZ5_9BACT</name>
<dbReference type="InterPro" id="IPR010502">
    <property type="entry name" value="Carb-bd_dom_fam9"/>
</dbReference>
<proteinExistence type="predicted"/>
<dbReference type="Pfam" id="PF16126">
    <property type="entry name" value="DUF4838"/>
    <property type="match status" value="1"/>
</dbReference>
<dbReference type="SUPFAM" id="SSF49344">
    <property type="entry name" value="CBD9-like"/>
    <property type="match status" value="1"/>
</dbReference>
<comment type="caution">
    <text evidence="3">The sequence shown here is derived from an EMBL/GenBank/DDBJ whole genome shotgun (WGS) entry which is preliminary data.</text>
</comment>
<reference evidence="3 4" key="1">
    <citation type="journal article" date="2016" name="Environ. Microbiol.">
        <title>Genomic resolution of a cold subsurface aquifer community provides metabolic insights for novel microbes adapted to high CO concentrations.</title>
        <authorList>
            <person name="Probst A.J."/>
            <person name="Castelle C.J."/>
            <person name="Singh A."/>
            <person name="Brown C.T."/>
            <person name="Anantharaman K."/>
            <person name="Sharon I."/>
            <person name="Hug L.A."/>
            <person name="Burstein D."/>
            <person name="Emerson J.B."/>
            <person name="Thomas B.C."/>
            <person name="Banfield J.F."/>
        </authorList>
    </citation>
    <scope>NUCLEOTIDE SEQUENCE [LARGE SCALE GENOMIC DNA]</scope>
    <source>
        <strain evidence="3">CG1_02_38_46</strain>
    </source>
</reference>
<feature type="domain" description="Carbohydrate-binding" evidence="2">
    <location>
        <begin position="665"/>
        <end position="846"/>
    </location>
</feature>
<dbReference type="GO" id="GO:0030246">
    <property type="term" value="F:carbohydrate binding"/>
    <property type="evidence" value="ECO:0007669"/>
    <property type="project" value="InterPro"/>
</dbReference>
<dbReference type="Pfam" id="PF06452">
    <property type="entry name" value="CBM9_1"/>
    <property type="match status" value="1"/>
</dbReference>
<protein>
    <recommendedName>
        <fullName evidence="2">Carbohydrate-binding domain-containing protein</fullName>
    </recommendedName>
</protein>
<dbReference type="Gene3D" id="2.60.40.1190">
    <property type="match status" value="1"/>
</dbReference>
<dbReference type="GO" id="GO:0016052">
    <property type="term" value="P:carbohydrate catabolic process"/>
    <property type="evidence" value="ECO:0007669"/>
    <property type="project" value="InterPro"/>
</dbReference>
<dbReference type="GO" id="GO:0004553">
    <property type="term" value="F:hydrolase activity, hydrolyzing O-glycosyl compounds"/>
    <property type="evidence" value="ECO:0007669"/>
    <property type="project" value="InterPro"/>
</dbReference>
<evidence type="ECO:0000256" key="1">
    <source>
        <dbReference type="ARBA" id="ARBA00022801"/>
    </source>
</evidence>
<dbReference type="InterPro" id="IPR032287">
    <property type="entry name" value="DUF4838"/>
</dbReference>
<dbReference type="PANTHER" id="PTHR47406:SF2">
    <property type="entry name" value="ALPHA GLUCURONIDASE N-TERMINAL DOMAIN-CONTAINING PROTEIN"/>
    <property type="match status" value="1"/>
</dbReference>
<sequence length="849" mass="98618">MGKINVWLEVVVMVNLLCIFSRGIYAEVTETITLVENGKPLVMVVVPADVNSSLESLAHTLSKYILLSTKAEIPVQKEPADIGLIKIHLGNTSYVKNLNLGIEKLDADGFVISFPDDKNIVIIGGSEFGTEFGVYEFLERYIGIRWLFPGELGEYIPCYETLKISTKEVQQEPIFFSRFFSGLKGKEQADWARYNRMHHRVRFHHNLLRLFPPETYTKIHPQFFPIKEKETRYLPKDNKTHGWQPCFSSEGIVEEAIKNICEYFTKNPERTSYSLGVNDEGGHCKCGECLARVGDKKNSLGLRNYSDIYYEWCNAVVEGVLKKYPDKYFGLLAYSEVFDPPSKVKLNSHIIPYMTYERLKWADKEIEKEGQKLTGEWAKFASTLGWYDYIYGKPRDHYITPRVWFHKMAEYYRFAYENNVRALYAEAYPAADWREGPKLYLSLKLQWNPNLDVDKTLKEWYECAVGKEAAPYLAEYFAFWEEYWTKRIPQSEWFKSGRKNQYMNFNSSNYLVPLRIDDMVKCEQLLKLVVEKAGTEKEKSRANFFLSSFEGWRKNLSSFLNKFEQLTELEKISQLKDEVLLFAVNNYKNWVEKLPPNSFTDSIYLKIGLLMEKAGKKGAWAQAFDNSPWAKSNIRWLKSFVYNIHPAIINSDSLSAEFTSIPPKIDGILDDKCWLKAKKVDDFREYQSDILVSQPTLVGVAYDSDNLYLAYLCMEKNMGDLVTEIQEHDGRVWRDDCIEFFVVPSSNGDKFYQIIVSASEIKYDAYITNTGWNPQYSAKVYKGDLFWTVEMAIPFVSFAEKKPNSGSRWKVNFTRQRQSGKEKNKEISGWRFTAGNNLSPDKFGFLLFR</sequence>
<accession>A0A1J4SGZ5</accession>
<dbReference type="Proteomes" id="UP000182278">
    <property type="component" value="Unassembled WGS sequence"/>
</dbReference>
<organism evidence="3 4">
    <name type="scientific">Candidatus Desantisbacteria bacterium CG1_02_38_46</name>
    <dbReference type="NCBI Taxonomy" id="1817893"/>
    <lineage>
        <taxon>Bacteria</taxon>
        <taxon>Candidatus Desantisiibacteriota</taxon>
    </lineage>
</organism>
<gene>
    <name evidence="3" type="ORF">AUJ66_00255</name>
</gene>